<gene>
    <name evidence="2" type="ORF">GGD90_002736</name>
</gene>
<keyword evidence="3" id="KW-1185">Reference proteome</keyword>
<dbReference type="SUPFAM" id="SSF47413">
    <property type="entry name" value="lambda repressor-like DNA-binding domains"/>
    <property type="match status" value="1"/>
</dbReference>
<dbReference type="Proteomes" id="UP000587070">
    <property type="component" value="Unassembled WGS sequence"/>
</dbReference>
<feature type="domain" description="RsaL-like HTH" evidence="1">
    <location>
        <begin position="16"/>
        <end position="58"/>
    </location>
</feature>
<dbReference type="AlphaFoldDB" id="A0A840G224"/>
<dbReference type="EMBL" id="JACIGE010000010">
    <property type="protein sequence ID" value="MBB4248344.1"/>
    <property type="molecule type" value="Genomic_DNA"/>
</dbReference>
<dbReference type="InterPro" id="IPR055172">
    <property type="entry name" value="HTH_RsaL-like"/>
</dbReference>
<proteinExistence type="predicted"/>
<dbReference type="RefSeq" id="WP_153117407.1">
    <property type="nucleotide sequence ID" value="NZ_JACIGE010000010.1"/>
</dbReference>
<dbReference type="InterPro" id="IPR001387">
    <property type="entry name" value="Cro/C1-type_HTH"/>
</dbReference>
<evidence type="ECO:0000313" key="3">
    <source>
        <dbReference type="Proteomes" id="UP000587070"/>
    </source>
</evidence>
<organism evidence="2 3">
    <name type="scientific">Rhodocyclus tenuis</name>
    <name type="common">Rhodospirillum tenue</name>
    <dbReference type="NCBI Taxonomy" id="1066"/>
    <lineage>
        <taxon>Bacteria</taxon>
        <taxon>Pseudomonadati</taxon>
        <taxon>Pseudomonadota</taxon>
        <taxon>Betaproteobacteria</taxon>
        <taxon>Rhodocyclales</taxon>
        <taxon>Rhodocyclaceae</taxon>
        <taxon>Rhodocyclus</taxon>
    </lineage>
</organism>
<dbReference type="OrthoDB" id="3173404at2"/>
<dbReference type="Gene3D" id="1.10.260.40">
    <property type="entry name" value="lambda repressor-like DNA-binding domains"/>
    <property type="match status" value="1"/>
</dbReference>
<dbReference type="GO" id="GO:0003677">
    <property type="term" value="F:DNA binding"/>
    <property type="evidence" value="ECO:0007669"/>
    <property type="project" value="UniProtKB-KW"/>
</dbReference>
<accession>A0A840G224</accession>
<protein>
    <submittedName>
        <fullName evidence="2">DNA-binding transcriptional regulator YiaG</fullName>
    </submittedName>
</protein>
<dbReference type="InterPro" id="IPR010982">
    <property type="entry name" value="Lambda_DNA-bd_dom_sf"/>
</dbReference>
<dbReference type="Pfam" id="PF22495">
    <property type="entry name" value="HTH_92"/>
    <property type="match status" value="1"/>
</dbReference>
<comment type="caution">
    <text evidence="2">The sequence shown here is derived from an EMBL/GenBank/DDBJ whole genome shotgun (WGS) entry which is preliminary data.</text>
</comment>
<keyword evidence="2" id="KW-0238">DNA-binding</keyword>
<name>A0A840G224_RHOTE</name>
<dbReference type="CDD" id="cd00093">
    <property type="entry name" value="HTH_XRE"/>
    <property type="match status" value="1"/>
</dbReference>
<evidence type="ECO:0000259" key="1">
    <source>
        <dbReference type="Pfam" id="PF22495"/>
    </source>
</evidence>
<reference evidence="2 3" key="1">
    <citation type="submission" date="2020-08" db="EMBL/GenBank/DDBJ databases">
        <title>Genome sequencing of Purple Non-Sulfur Bacteria from various extreme environments.</title>
        <authorList>
            <person name="Mayer M."/>
        </authorList>
    </citation>
    <scope>NUCLEOTIDE SEQUENCE [LARGE SCALE GENOMIC DNA]</scope>
    <source>
        <strain evidence="2 3">2761</strain>
    </source>
</reference>
<evidence type="ECO:0000313" key="2">
    <source>
        <dbReference type="EMBL" id="MBB4248344.1"/>
    </source>
</evidence>
<sequence>MKSINAKTVSGADALALRREKKLNQAQFWGPIGVTQSGGSRYENGRNLPKPIRLLLAIAHGSEADSKKAVAQIRGEAS</sequence>